<reference evidence="2 3" key="1">
    <citation type="submission" date="2016-09" db="EMBL/GenBank/DDBJ databases">
        <title>genome sequence of Mycobacterium sp. 739 SCH.</title>
        <authorList>
            <person name="Greninger A.L."/>
            <person name="Qin X."/>
            <person name="Jerome K."/>
            <person name="Vora S."/>
            <person name="Quinn K."/>
        </authorList>
    </citation>
    <scope>NUCLEOTIDE SEQUENCE [LARGE SCALE GENOMIC DNA]</scope>
    <source>
        <strain evidence="2 3">SCH</strain>
    </source>
</reference>
<evidence type="ECO:0000313" key="2">
    <source>
        <dbReference type="EMBL" id="OFJ52931.1"/>
    </source>
</evidence>
<accession>A0A1E8Q3X2</accession>
<feature type="region of interest" description="Disordered" evidence="1">
    <location>
        <begin position="1"/>
        <end position="71"/>
    </location>
</feature>
<organism evidence="2 3">
    <name type="scientific">Mycolicibacterium grossiae</name>
    <dbReference type="NCBI Taxonomy" id="1552759"/>
    <lineage>
        <taxon>Bacteria</taxon>
        <taxon>Bacillati</taxon>
        <taxon>Actinomycetota</taxon>
        <taxon>Actinomycetes</taxon>
        <taxon>Mycobacteriales</taxon>
        <taxon>Mycobacteriaceae</taxon>
        <taxon>Mycolicibacterium</taxon>
    </lineage>
</organism>
<comment type="caution">
    <text evidence="2">The sequence shown here is derived from an EMBL/GenBank/DDBJ whole genome shotgun (WGS) entry which is preliminary data.</text>
</comment>
<gene>
    <name evidence="2" type="ORF">BEL07_15105</name>
</gene>
<feature type="compositionally biased region" description="Polar residues" evidence="1">
    <location>
        <begin position="28"/>
        <end position="39"/>
    </location>
</feature>
<name>A0A1E8Q3X2_9MYCO</name>
<evidence type="ECO:0000313" key="3">
    <source>
        <dbReference type="Proteomes" id="UP000178953"/>
    </source>
</evidence>
<proteinExistence type="predicted"/>
<dbReference type="AlphaFoldDB" id="A0A1E8Q3X2"/>
<keyword evidence="3" id="KW-1185">Reference proteome</keyword>
<evidence type="ECO:0000256" key="1">
    <source>
        <dbReference type="SAM" id="MobiDB-lite"/>
    </source>
</evidence>
<dbReference type="Proteomes" id="UP000178953">
    <property type="component" value="Unassembled WGS sequence"/>
</dbReference>
<sequence length="71" mass="7230">MSVLSSSGAEYYPLGAGIRRPFLGNAPDVTTPSADQPSSDHGPDSTEESAPTANPAYATPPPEGIPDAETD</sequence>
<protein>
    <submittedName>
        <fullName evidence="2">Uncharacterized protein</fullName>
    </submittedName>
</protein>
<dbReference type="EMBL" id="MCHX01000032">
    <property type="protein sequence ID" value="OFJ52931.1"/>
    <property type="molecule type" value="Genomic_DNA"/>
</dbReference>